<dbReference type="PROSITE" id="PS50082">
    <property type="entry name" value="WD_REPEATS_2"/>
    <property type="match status" value="2"/>
</dbReference>
<evidence type="ECO:0000313" key="8">
    <source>
        <dbReference type="Proteomes" id="UP000800200"/>
    </source>
</evidence>
<organism evidence="7 8">
    <name type="scientific">Zopfia rhizophila CBS 207.26</name>
    <dbReference type="NCBI Taxonomy" id="1314779"/>
    <lineage>
        <taxon>Eukaryota</taxon>
        <taxon>Fungi</taxon>
        <taxon>Dikarya</taxon>
        <taxon>Ascomycota</taxon>
        <taxon>Pezizomycotina</taxon>
        <taxon>Dothideomycetes</taxon>
        <taxon>Dothideomycetes incertae sedis</taxon>
        <taxon>Zopfiaceae</taxon>
        <taxon>Zopfia</taxon>
    </lineage>
</organism>
<evidence type="ECO:0000256" key="3">
    <source>
        <dbReference type="ARBA" id="ARBA00038415"/>
    </source>
</evidence>
<dbReference type="AlphaFoldDB" id="A0A6A6EGX3"/>
<accession>A0A6A6EGX3</accession>
<evidence type="ECO:0000256" key="5">
    <source>
        <dbReference type="ARBA" id="ARBA00043913"/>
    </source>
</evidence>
<dbReference type="Gene3D" id="2.130.10.10">
    <property type="entry name" value="YVTN repeat-like/Quinoprotein amine dehydrogenase"/>
    <property type="match status" value="1"/>
</dbReference>
<dbReference type="PANTHER" id="PTHR22847">
    <property type="entry name" value="WD40 REPEAT PROTEIN"/>
    <property type="match status" value="1"/>
</dbReference>
<evidence type="ECO:0000313" key="7">
    <source>
        <dbReference type="EMBL" id="KAF2190335.1"/>
    </source>
</evidence>
<dbReference type="Pfam" id="PF00400">
    <property type="entry name" value="WD40"/>
    <property type="match status" value="2"/>
</dbReference>
<protein>
    <recommendedName>
        <fullName evidence="4">Mitochondrial division protein 1</fullName>
    </recommendedName>
</protein>
<dbReference type="PROSITE" id="PS50294">
    <property type="entry name" value="WD_REPEATS_REGION"/>
    <property type="match status" value="2"/>
</dbReference>
<feature type="repeat" description="WD" evidence="6">
    <location>
        <begin position="54"/>
        <end position="95"/>
    </location>
</feature>
<comment type="similarity">
    <text evidence="3">Belongs to the WD repeat MDV1/CAF4 family.</text>
</comment>
<keyword evidence="1 6" id="KW-0853">WD repeat</keyword>
<dbReference type="SMART" id="SM00320">
    <property type="entry name" value="WD40"/>
    <property type="match status" value="2"/>
</dbReference>
<evidence type="ECO:0000256" key="1">
    <source>
        <dbReference type="ARBA" id="ARBA00022574"/>
    </source>
</evidence>
<dbReference type="SUPFAM" id="SSF50978">
    <property type="entry name" value="WD40 repeat-like"/>
    <property type="match status" value="1"/>
</dbReference>
<dbReference type="InterPro" id="IPR001680">
    <property type="entry name" value="WD40_rpt"/>
</dbReference>
<keyword evidence="8" id="KW-1185">Reference proteome</keyword>
<name>A0A6A6EGX3_9PEZI</name>
<evidence type="ECO:0000256" key="6">
    <source>
        <dbReference type="PROSITE-ProRule" id="PRU00221"/>
    </source>
</evidence>
<evidence type="ECO:0000256" key="4">
    <source>
        <dbReference type="ARBA" id="ARBA00039789"/>
    </source>
</evidence>
<dbReference type="InterPro" id="IPR020472">
    <property type="entry name" value="WD40_PAC1"/>
</dbReference>
<dbReference type="GO" id="GO:0005634">
    <property type="term" value="C:nucleus"/>
    <property type="evidence" value="ECO:0007669"/>
    <property type="project" value="TreeGrafter"/>
</dbReference>
<dbReference type="PROSITE" id="PS00678">
    <property type="entry name" value="WD_REPEATS_1"/>
    <property type="match status" value="2"/>
</dbReference>
<dbReference type="InterPro" id="IPR019775">
    <property type="entry name" value="WD40_repeat_CS"/>
</dbReference>
<sequence length="200" mass="21782">MKDGWSACLQTLEVHSGPVNSVAFSHDSTRLASASDDSTVKIWNVSSGECEQTLEGHIGYVRSVAFSHDSTRLASASDDRTVKIWNVSSGECEQTLDIGQTLHKISFNTTGSCIHTEIGTITLTASPFFQTADVTGPQYPQYPQYQGGGMSLDRAWITYNDKHMLWLPSEYRPSCSAVLGNNVGIGVGSGRVWICSFHLD</sequence>
<dbReference type="PANTHER" id="PTHR22847:SF637">
    <property type="entry name" value="WD REPEAT DOMAIN 5B"/>
    <property type="match status" value="1"/>
</dbReference>
<dbReference type="OrthoDB" id="5240432at2759"/>
<dbReference type="GO" id="GO:1990234">
    <property type="term" value="C:transferase complex"/>
    <property type="evidence" value="ECO:0007669"/>
    <property type="project" value="UniProtKB-ARBA"/>
</dbReference>
<gene>
    <name evidence="7" type="ORF">K469DRAFT_27868</name>
</gene>
<evidence type="ECO:0000256" key="2">
    <source>
        <dbReference type="ARBA" id="ARBA00022737"/>
    </source>
</evidence>
<dbReference type="InterPro" id="IPR015943">
    <property type="entry name" value="WD40/YVTN_repeat-like_dom_sf"/>
</dbReference>
<dbReference type="EMBL" id="ML994619">
    <property type="protein sequence ID" value="KAF2190335.1"/>
    <property type="molecule type" value="Genomic_DNA"/>
</dbReference>
<dbReference type="InterPro" id="IPR036322">
    <property type="entry name" value="WD40_repeat_dom_sf"/>
</dbReference>
<comment type="function">
    <text evidence="5">Involved in mitochondrial fission. Acts as an adapter protein required to form mitochondrial fission complexes. Formation of these complexes is required to promote constriction and fission of the mitochondrial compartment at a late step in mitochondrial division.</text>
</comment>
<feature type="repeat" description="WD" evidence="6">
    <location>
        <begin position="12"/>
        <end position="53"/>
    </location>
</feature>
<proteinExistence type="inferred from homology"/>
<dbReference type="Proteomes" id="UP000800200">
    <property type="component" value="Unassembled WGS sequence"/>
</dbReference>
<dbReference type="PRINTS" id="PR00320">
    <property type="entry name" value="GPROTEINBRPT"/>
</dbReference>
<reference evidence="7" key="1">
    <citation type="journal article" date="2020" name="Stud. Mycol.">
        <title>101 Dothideomycetes genomes: a test case for predicting lifestyles and emergence of pathogens.</title>
        <authorList>
            <person name="Haridas S."/>
            <person name="Albert R."/>
            <person name="Binder M."/>
            <person name="Bloem J."/>
            <person name="Labutti K."/>
            <person name="Salamov A."/>
            <person name="Andreopoulos B."/>
            <person name="Baker S."/>
            <person name="Barry K."/>
            <person name="Bills G."/>
            <person name="Bluhm B."/>
            <person name="Cannon C."/>
            <person name="Castanera R."/>
            <person name="Culley D."/>
            <person name="Daum C."/>
            <person name="Ezra D."/>
            <person name="Gonzalez J."/>
            <person name="Henrissat B."/>
            <person name="Kuo A."/>
            <person name="Liang C."/>
            <person name="Lipzen A."/>
            <person name="Lutzoni F."/>
            <person name="Magnuson J."/>
            <person name="Mondo S."/>
            <person name="Nolan M."/>
            <person name="Ohm R."/>
            <person name="Pangilinan J."/>
            <person name="Park H.-J."/>
            <person name="Ramirez L."/>
            <person name="Alfaro M."/>
            <person name="Sun H."/>
            <person name="Tritt A."/>
            <person name="Yoshinaga Y."/>
            <person name="Zwiers L.-H."/>
            <person name="Turgeon B."/>
            <person name="Goodwin S."/>
            <person name="Spatafora J."/>
            <person name="Crous P."/>
            <person name="Grigoriev I."/>
        </authorList>
    </citation>
    <scope>NUCLEOTIDE SEQUENCE</scope>
    <source>
        <strain evidence="7">CBS 207.26</strain>
    </source>
</reference>
<keyword evidence="2" id="KW-0677">Repeat</keyword>